<protein>
    <recommendedName>
        <fullName evidence="2">X-Tfes XVIPCD domain-containing protein</fullName>
    </recommendedName>
</protein>
<organism evidence="3 4">
    <name type="scientific">Xanthomonas phaseoli pv. syngonii LMG 9055</name>
    <dbReference type="NCBI Taxonomy" id="1437878"/>
    <lineage>
        <taxon>Bacteria</taxon>
        <taxon>Pseudomonadati</taxon>
        <taxon>Pseudomonadota</taxon>
        <taxon>Gammaproteobacteria</taxon>
        <taxon>Lysobacterales</taxon>
        <taxon>Lysobacteraceae</taxon>
        <taxon>Xanthomonas</taxon>
    </lineage>
</organism>
<evidence type="ECO:0000259" key="2">
    <source>
        <dbReference type="Pfam" id="PF20410"/>
    </source>
</evidence>
<dbReference type="Proteomes" id="UP000050343">
    <property type="component" value="Unassembled WGS sequence"/>
</dbReference>
<gene>
    <name evidence="3" type="ORF">IA54_018155</name>
</gene>
<proteinExistence type="predicted"/>
<dbReference type="InterPro" id="IPR046519">
    <property type="entry name" value="X-Tfes_XVIPCD"/>
</dbReference>
<feature type="domain" description="X-Tfes XVIPCD" evidence="2">
    <location>
        <begin position="440"/>
        <end position="552"/>
    </location>
</feature>
<dbReference type="Pfam" id="PF20410">
    <property type="entry name" value="X-Tfes_XVIPCD"/>
    <property type="match status" value="1"/>
</dbReference>
<feature type="region of interest" description="Disordered" evidence="1">
    <location>
        <begin position="400"/>
        <end position="448"/>
    </location>
</feature>
<name>A0A1V9HMG9_9XANT</name>
<dbReference type="AlphaFoldDB" id="A0A1V9HMG9"/>
<reference evidence="3 4" key="2">
    <citation type="journal article" date="2017" name="Plant Pathol.">
        <title>Pathogenicity and virulence gene content of Xanthomonas strains infecting Araceae, formerly known as Xanthomonas axonopodis pv. dieffenbachiae.</title>
        <authorList>
            <person name="Constantin E.C."/>
            <person name="Haegeman A."/>
            <person name="Van Vaerenbergh J."/>
            <person name="Baeyen S."/>
            <person name="Van Malderghem C."/>
            <person name="Maes M."/>
            <person name="Cottyn B."/>
        </authorList>
    </citation>
    <scope>NUCLEOTIDE SEQUENCE [LARGE SCALE GENOMIC DNA]</scope>
    <source>
        <strain evidence="4">LMG9055</strain>
    </source>
</reference>
<evidence type="ECO:0000313" key="4">
    <source>
        <dbReference type="Proteomes" id="UP000050343"/>
    </source>
</evidence>
<sequence length="584" mass="62516">MADPSNGTTTTKPQLSDTELKTLAYFAIGVSSEGSIGPKNVAYHLSFAGTTANGKMTLVGNSGFTIGTLQTDFGAHPEVSADLVSAYQTWAAKQTPSLTLSESEKAQTTTDLQRDGKAIKADNNRALDETVRGNLDKLLASDDGVSFVHAHDRTQVERLIRPGDGNKDPGGALHQLQQTDLYKNASLDDQAKFATVVMKLENQAGKGQYPKIINGIKDGSLTSVDEVVSKVDAMLPNKVKDGKDIPDYIETGVHHALAGTEVFNKLRAAQPGNPLHDAFNAVAADPLRSPIDLKNDTAHPDARHQYDAIKTLFLQNGQAQKLIVALDQDTSFGYNVKNKSGKVSAQSSSLFGADNEFAVFDGNGHGTAFVGGKWSAVERGDVKRVGNADQSVDLKVSKNGTTDTLLHVPTPAQLRERRDAQETPVPARPATQRSAPANPNDPDHQNHTLLNQIRDGVGKIDKDIGKPYDEASERLSRAALAACRDNRGLSAHNDFPLASNALDRADEVTLSSKGYLVVVQGDPRDPAHKRAAVNVEQALNTPAEQSDQKLQAANLAIGKELQQARQAELERGMDVPNRGGPAMA</sequence>
<reference evidence="3 4" key="1">
    <citation type="journal article" date="2016" name="Plant Pathol.">
        <title>Genetic characterization of strains named as Xanthomonas axonopodis pv. dieffenbachiae leads to a taxonomic revision of the X. axonopodis species complex.</title>
        <authorList>
            <person name="Constantin E.C."/>
            <person name="Cleenwerck I."/>
            <person name="Maes M."/>
            <person name="Baeyen S."/>
            <person name="Van Malderghem C."/>
            <person name="De Vos P."/>
            <person name="Cottyn B."/>
        </authorList>
    </citation>
    <scope>NUCLEOTIDE SEQUENCE [LARGE SCALE GENOMIC DNA]</scope>
    <source>
        <strain evidence="4">LMG9055</strain>
    </source>
</reference>
<accession>A0A1V9HMG9</accession>
<evidence type="ECO:0000313" key="3">
    <source>
        <dbReference type="EMBL" id="OQP84024.1"/>
    </source>
</evidence>
<evidence type="ECO:0000256" key="1">
    <source>
        <dbReference type="SAM" id="MobiDB-lite"/>
    </source>
</evidence>
<dbReference type="EMBL" id="JPUO02000022">
    <property type="protein sequence ID" value="OQP84024.1"/>
    <property type="molecule type" value="Genomic_DNA"/>
</dbReference>
<comment type="caution">
    <text evidence="3">The sequence shown here is derived from an EMBL/GenBank/DDBJ whole genome shotgun (WGS) entry which is preliminary data.</text>
</comment>